<dbReference type="Proteomes" id="UP001158576">
    <property type="component" value="Chromosome 2"/>
</dbReference>
<keyword evidence="1" id="KW-1133">Transmembrane helix</keyword>
<keyword evidence="1" id="KW-0472">Membrane</keyword>
<proteinExistence type="predicted"/>
<keyword evidence="3" id="KW-1185">Reference proteome</keyword>
<name>A0ABN7SYG7_OIKDI</name>
<sequence>MNESATSLTPSAGYKNMYKKLPSESEGKNNFKVCSGILFLIIGLPSIYYIFINPMPEYEICAVNGQELNVTEFGIILKDAHNHVHRSNQFTSNMTLECSVKILVPPEFLEDSRYQITMQFLKFEVDAYNTTACRSYLEIEDKFYCGTITGDSGVFRDAGFEQYEKYDTEMTSLNFRWFNKGQWDDREFQIVLAVAKTSNNVNFFSKNFNKTEMIDANNLTLSTKFFI</sequence>
<accession>A0ABN7SYG7</accession>
<keyword evidence="1" id="KW-0812">Transmembrane</keyword>
<gene>
    <name evidence="2" type="ORF">OKIOD_LOCUS13581</name>
</gene>
<reference evidence="2 3" key="1">
    <citation type="submission" date="2021-04" db="EMBL/GenBank/DDBJ databases">
        <authorList>
            <person name="Bliznina A."/>
        </authorList>
    </citation>
    <scope>NUCLEOTIDE SEQUENCE [LARGE SCALE GENOMIC DNA]</scope>
</reference>
<feature type="transmembrane region" description="Helical" evidence="1">
    <location>
        <begin position="33"/>
        <end position="51"/>
    </location>
</feature>
<organism evidence="2 3">
    <name type="scientific">Oikopleura dioica</name>
    <name type="common">Tunicate</name>
    <dbReference type="NCBI Taxonomy" id="34765"/>
    <lineage>
        <taxon>Eukaryota</taxon>
        <taxon>Metazoa</taxon>
        <taxon>Chordata</taxon>
        <taxon>Tunicata</taxon>
        <taxon>Appendicularia</taxon>
        <taxon>Copelata</taxon>
        <taxon>Oikopleuridae</taxon>
        <taxon>Oikopleura</taxon>
    </lineage>
</organism>
<evidence type="ECO:0000313" key="3">
    <source>
        <dbReference type="Proteomes" id="UP001158576"/>
    </source>
</evidence>
<dbReference type="EMBL" id="OU015567">
    <property type="protein sequence ID" value="CAG5110407.1"/>
    <property type="molecule type" value="Genomic_DNA"/>
</dbReference>
<protein>
    <submittedName>
        <fullName evidence="2">Oidioi.mRNA.OKI2018_I69.chr2.g4816.t1.cds</fullName>
    </submittedName>
</protein>
<evidence type="ECO:0000313" key="2">
    <source>
        <dbReference type="EMBL" id="CAG5110407.1"/>
    </source>
</evidence>
<evidence type="ECO:0000256" key="1">
    <source>
        <dbReference type="SAM" id="Phobius"/>
    </source>
</evidence>